<dbReference type="SMART" id="SM00849">
    <property type="entry name" value="Lactamase_B"/>
    <property type="match status" value="1"/>
</dbReference>
<dbReference type="CDD" id="cd07721">
    <property type="entry name" value="yflN-like_MBL-fold"/>
    <property type="match status" value="1"/>
</dbReference>
<keyword evidence="2" id="KW-0472">Membrane</keyword>
<sequence>MLSNDATRANTPAFTSVVPGLSVLRDVFVNLFYAFPEDQPQGPWVLIDAGLPGSAHKIKKQAEELFGPDTPPVAILLTHGHFDHVGALDGLLASWPDVPVYAHPLELPYLTGRSSFPPPDPTVGGGMMAYLSFTYPKHAYNFGDRVQALPADGSVPGLPGWRWVHTPGHTFGHVSFFRQHDKLLVAGDAFTTVKQESGSAVYTQQQEVHGPPAYFTPDWDAARDSMALLARLEPEVAATGHGIAMHGEELRRQLADFVPRFDVLARPKVGRYAHVPATADGSGVTSVPPPLVKPWLKVLAVAGVAIGGIALATAGKGKKKGKKRKAQQYPQPAASDRVPSRTPDGSYRAWYRDSPAGPEASGFETYSSNAASADGNEHHAEQRYSDTGSRKIETQYP</sequence>
<keyword evidence="2" id="KW-0812">Transmembrane</keyword>
<dbReference type="EMBL" id="CP094534">
    <property type="protein sequence ID" value="UOE33842.1"/>
    <property type="molecule type" value="Genomic_DNA"/>
</dbReference>
<dbReference type="SUPFAM" id="SSF56281">
    <property type="entry name" value="Metallo-hydrolase/oxidoreductase"/>
    <property type="match status" value="1"/>
</dbReference>
<feature type="domain" description="Metallo-beta-lactamase" evidence="3">
    <location>
        <begin position="26"/>
        <end position="241"/>
    </location>
</feature>
<reference evidence="4 5" key="1">
    <citation type="submission" date="2022-03" db="EMBL/GenBank/DDBJ databases">
        <title>Hymenobactersp. isolated from the air.</title>
        <authorList>
            <person name="Won M."/>
            <person name="Kwon S.-W."/>
        </authorList>
    </citation>
    <scope>NUCLEOTIDE SEQUENCE [LARGE SCALE GENOMIC DNA]</scope>
    <source>
        <strain evidence="4 5">KACC 22596</strain>
    </source>
</reference>
<keyword evidence="5" id="KW-1185">Reference proteome</keyword>
<keyword evidence="2" id="KW-1133">Transmembrane helix</keyword>
<accession>A0ABY4B6B8</accession>
<feature type="transmembrane region" description="Helical" evidence="2">
    <location>
        <begin position="295"/>
        <end position="315"/>
    </location>
</feature>
<evidence type="ECO:0000313" key="5">
    <source>
        <dbReference type="Proteomes" id="UP000831390"/>
    </source>
</evidence>
<evidence type="ECO:0000259" key="3">
    <source>
        <dbReference type="SMART" id="SM00849"/>
    </source>
</evidence>
<feature type="region of interest" description="Disordered" evidence="1">
    <location>
        <begin position="315"/>
        <end position="397"/>
    </location>
</feature>
<dbReference type="InterPro" id="IPR036866">
    <property type="entry name" value="RibonucZ/Hydroxyglut_hydro"/>
</dbReference>
<organism evidence="4 5">
    <name type="scientific">Hymenobacter monticola</name>
    <dbReference type="NCBI Taxonomy" id="1705399"/>
    <lineage>
        <taxon>Bacteria</taxon>
        <taxon>Pseudomonadati</taxon>
        <taxon>Bacteroidota</taxon>
        <taxon>Cytophagia</taxon>
        <taxon>Cytophagales</taxon>
        <taxon>Hymenobacteraceae</taxon>
        <taxon>Hymenobacter</taxon>
    </lineage>
</organism>
<feature type="compositionally biased region" description="Basic and acidic residues" evidence="1">
    <location>
        <begin position="375"/>
        <end position="397"/>
    </location>
</feature>
<dbReference type="PANTHER" id="PTHR42951:SF17">
    <property type="entry name" value="METALLO-BETA-LACTAMASE DOMAIN-CONTAINING PROTEIN"/>
    <property type="match status" value="1"/>
</dbReference>
<evidence type="ECO:0000256" key="1">
    <source>
        <dbReference type="SAM" id="MobiDB-lite"/>
    </source>
</evidence>
<dbReference type="Proteomes" id="UP000831390">
    <property type="component" value="Chromosome"/>
</dbReference>
<name>A0ABY4B6B8_9BACT</name>
<dbReference type="Pfam" id="PF00753">
    <property type="entry name" value="Lactamase_B"/>
    <property type="match status" value="1"/>
</dbReference>
<gene>
    <name evidence="4" type="ORF">MTP16_22350</name>
</gene>
<dbReference type="Gene3D" id="3.60.15.10">
    <property type="entry name" value="Ribonuclease Z/Hydroxyacylglutathione hydrolase-like"/>
    <property type="match status" value="1"/>
</dbReference>
<dbReference type="RefSeq" id="WP_243514221.1">
    <property type="nucleotide sequence ID" value="NZ_CP094534.1"/>
</dbReference>
<feature type="compositionally biased region" description="Basic residues" evidence="1">
    <location>
        <begin position="316"/>
        <end position="326"/>
    </location>
</feature>
<dbReference type="InterPro" id="IPR050855">
    <property type="entry name" value="NDM-1-like"/>
</dbReference>
<evidence type="ECO:0000256" key="2">
    <source>
        <dbReference type="SAM" id="Phobius"/>
    </source>
</evidence>
<dbReference type="PANTHER" id="PTHR42951">
    <property type="entry name" value="METALLO-BETA-LACTAMASE DOMAIN-CONTAINING"/>
    <property type="match status" value="1"/>
</dbReference>
<protein>
    <submittedName>
        <fullName evidence="4">MBL fold metallo-hydrolase</fullName>
    </submittedName>
</protein>
<proteinExistence type="predicted"/>
<dbReference type="InterPro" id="IPR001279">
    <property type="entry name" value="Metallo-B-lactamas"/>
</dbReference>
<evidence type="ECO:0000313" key="4">
    <source>
        <dbReference type="EMBL" id="UOE33842.1"/>
    </source>
</evidence>